<accession>A0A401TL94</accession>
<gene>
    <name evidence="2" type="ORF">chiPu_0027347</name>
</gene>
<dbReference type="AlphaFoldDB" id="A0A401TL94"/>
<organism evidence="2 3">
    <name type="scientific">Chiloscyllium punctatum</name>
    <name type="common">Brownbanded bambooshark</name>
    <name type="synonym">Hemiscyllium punctatum</name>
    <dbReference type="NCBI Taxonomy" id="137246"/>
    <lineage>
        <taxon>Eukaryota</taxon>
        <taxon>Metazoa</taxon>
        <taxon>Chordata</taxon>
        <taxon>Craniata</taxon>
        <taxon>Vertebrata</taxon>
        <taxon>Chondrichthyes</taxon>
        <taxon>Elasmobranchii</taxon>
        <taxon>Galeomorphii</taxon>
        <taxon>Galeoidea</taxon>
        <taxon>Orectolobiformes</taxon>
        <taxon>Hemiscylliidae</taxon>
        <taxon>Chiloscyllium</taxon>
    </lineage>
</organism>
<comment type="caution">
    <text evidence="2">The sequence shown here is derived from an EMBL/GenBank/DDBJ whole genome shotgun (WGS) entry which is preliminary data.</text>
</comment>
<evidence type="ECO:0000313" key="2">
    <source>
        <dbReference type="EMBL" id="GCC43394.1"/>
    </source>
</evidence>
<proteinExistence type="predicted"/>
<dbReference type="EMBL" id="BEZZ01101489">
    <property type="protein sequence ID" value="GCC43394.1"/>
    <property type="molecule type" value="Genomic_DNA"/>
</dbReference>
<reference evidence="2 3" key="1">
    <citation type="journal article" date="2018" name="Nat. Ecol. Evol.">
        <title>Shark genomes provide insights into elasmobranch evolution and the origin of vertebrates.</title>
        <authorList>
            <person name="Hara Y"/>
            <person name="Yamaguchi K"/>
            <person name="Onimaru K"/>
            <person name="Kadota M"/>
            <person name="Koyanagi M"/>
            <person name="Keeley SD"/>
            <person name="Tatsumi K"/>
            <person name="Tanaka K"/>
            <person name="Motone F"/>
            <person name="Kageyama Y"/>
            <person name="Nozu R"/>
            <person name="Adachi N"/>
            <person name="Nishimura O"/>
            <person name="Nakagawa R"/>
            <person name="Tanegashima C"/>
            <person name="Kiyatake I"/>
            <person name="Matsumoto R"/>
            <person name="Murakumo K"/>
            <person name="Nishida K"/>
            <person name="Terakita A"/>
            <person name="Kuratani S"/>
            <person name="Sato K"/>
            <person name="Hyodo S Kuraku.S."/>
        </authorList>
    </citation>
    <scope>NUCLEOTIDE SEQUENCE [LARGE SCALE GENOMIC DNA]</scope>
</reference>
<feature type="compositionally biased region" description="Polar residues" evidence="1">
    <location>
        <begin position="27"/>
        <end position="37"/>
    </location>
</feature>
<protein>
    <submittedName>
        <fullName evidence="2">Uncharacterized protein</fullName>
    </submittedName>
</protein>
<evidence type="ECO:0000313" key="3">
    <source>
        <dbReference type="Proteomes" id="UP000287033"/>
    </source>
</evidence>
<feature type="compositionally biased region" description="Low complexity" evidence="1">
    <location>
        <begin position="12"/>
        <end position="26"/>
    </location>
</feature>
<keyword evidence="3" id="KW-1185">Reference proteome</keyword>
<feature type="region of interest" description="Disordered" evidence="1">
    <location>
        <begin position="1"/>
        <end position="184"/>
    </location>
</feature>
<dbReference type="Proteomes" id="UP000287033">
    <property type="component" value="Unassembled WGS sequence"/>
</dbReference>
<sequence length="184" mass="18658">MRNTGIQPALPGSASARLGSGRGSSSVAESDSQTSCKVSGPGPGPGPGSGRLLRPQCGLLASASTSRSVTRPLARRPARGPGAAPTSDPRQGSAWRPGCAASALTPPAGGRPAPPGGGARSQFRLRLRVLAPAGGQPRPGGASRSHGKEWPAMHSQTAVREPPPERSSTTDLRSGMKPHSRLWS</sequence>
<feature type="compositionally biased region" description="Low complexity" evidence="1">
    <location>
        <begin position="131"/>
        <end position="142"/>
    </location>
</feature>
<name>A0A401TL94_CHIPU</name>
<evidence type="ECO:0000256" key="1">
    <source>
        <dbReference type="SAM" id="MobiDB-lite"/>
    </source>
</evidence>